<protein>
    <submittedName>
        <fullName evidence="3">Uncharacterized protein</fullName>
    </submittedName>
</protein>
<sequence length="213" mass="24024">MSLACGRSLYVPRQIKLWYVGLVGESIMDQPIQIRRASQGEIHAYQQRLHEEEAKAARIEAERDKVWDEEALNAELELQAWEQAAEQLLEFGEDIFGSVAATHLEFDRLVNRRRKLAERDIRAHNASRLPSTAEKRAAFFLALRQAAPPILLLIMLGIPLALFLGSSKEIPLLAAIAGLVWYVHRRMIANLKEMLTEAGQTPQSAAVQGERHP</sequence>
<keyword evidence="4" id="KW-1185">Reference proteome</keyword>
<dbReference type="RefSeq" id="WP_147101174.1">
    <property type="nucleotide sequence ID" value="NZ_VOPL01000013.1"/>
</dbReference>
<reference evidence="3 4" key="1">
    <citation type="submission" date="2019-08" db="EMBL/GenBank/DDBJ databases">
        <authorList>
            <person name="Ye J."/>
        </authorList>
    </citation>
    <scope>NUCLEOTIDE SEQUENCE [LARGE SCALE GENOMIC DNA]</scope>
    <source>
        <strain evidence="3 4">TK008</strain>
    </source>
</reference>
<evidence type="ECO:0000256" key="2">
    <source>
        <dbReference type="SAM" id="Phobius"/>
    </source>
</evidence>
<name>A0A5C6RS18_9RHOB</name>
<dbReference type="OrthoDB" id="9915263at2"/>
<keyword evidence="2" id="KW-0812">Transmembrane</keyword>
<feature type="transmembrane region" description="Helical" evidence="2">
    <location>
        <begin position="170"/>
        <end position="188"/>
    </location>
</feature>
<accession>A0A5C6RS18</accession>
<evidence type="ECO:0000313" key="4">
    <source>
        <dbReference type="Proteomes" id="UP000321562"/>
    </source>
</evidence>
<feature type="coiled-coil region" evidence="1">
    <location>
        <begin position="35"/>
        <end position="62"/>
    </location>
</feature>
<comment type="caution">
    <text evidence="3">The sequence shown here is derived from an EMBL/GenBank/DDBJ whole genome shotgun (WGS) entry which is preliminary data.</text>
</comment>
<keyword evidence="2" id="KW-1133">Transmembrane helix</keyword>
<dbReference type="AlphaFoldDB" id="A0A5C6RS18"/>
<organism evidence="3 4">
    <name type="scientific">Paracoccus aurantiacus</name>
    <dbReference type="NCBI Taxonomy" id="2599412"/>
    <lineage>
        <taxon>Bacteria</taxon>
        <taxon>Pseudomonadati</taxon>
        <taxon>Pseudomonadota</taxon>
        <taxon>Alphaproteobacteria</taxon>
        <taxon>Rhodobacterales</taxon>
        <taxon>Paracoccaceae</taxon>
        <taxon>Paracoccus</taxon>
    </lineage>
</organism>
<proteinExistence type="predicted"/>
<keyword evidence="1" id="KW-0175">Coiled coil</keyword>
<dbReference type="EMBL" id="VOPL01000013">
    <property type="protein sequence ID" value="TXB64420.1"/>
    <property type="molecule type" value="Genomic_DNA"/>
</dbReference>
<keyword evidence="2" id="KW-0472">Membrane</keyword>
<gene>
    <name evidence="3" type="ORF">FQV27_17880</name>
</gene>
<dbReference type="Proteomes" id="UP000321562">
    <property type="component" value="Unassembled WGS sequence"/>
</dbReference>
<evidence type="ECO:0000313" key="3">
    <source>
        <dbReference type="EMBL" id="TXB64420.1"/>
    </source>
</evidence>
<evidence type="ECO:0000256" key="1">
    <source>
        <dbReference type="SAM" id="Coils"/>
    </source>
</evidence>